<dbReference type="AlphaFoldDB" id="A0A6A5FVV3"/>
<protein>
    <submittedName>
        <fullName evidence="2">Uncharacterized protein</fullName>
    </submittedName>
</protein>
<name>A0A6A5FVV3_CAERE</name>
<evidence type="ECO:0000256" key="1">
    <source>
        <dbReference type="SAM" id="MobiDB-lite"/>
    </source>
</evidence>
<feature type="compositionally biased region" description="Basic and acidic residues" evidence="1">
    <location>
        <begin position="248"/>
        <end position="261"/>
    </location>
</feature>
<proteinExistence type="predicted"/>
<reference evidence="2 3" key="1">
    <citation type="submission" date="2019-12" db="EMBL/GenBank/DDBJ databases">
        <title>Chromosome-level assembly of the Caenorhabditis remanei genome.</title>
        <authorList>
            <person name="Teterina A.A."/>
            <person name="Willis J.H."/>
            <person name="Phillips P.C."/>
        </authorList>
    </citation>
    <scope>NUCLEOTIDE SEQUENCE [LARGE SCALE GENOMIC DNA]</scope>
    <source>
        <strain evidence="2 3">PX506</strain>
        <tissue evidence="2">Whole organism</tissue>
    </source>
</reference>
<feature type="compositionally biased region" description="Polar residues" evidence="1">
    <location>
        <begin position="289"/>
        <end position="299"/>
    </location>
</feature>
<evidence type="ECO:0000313" key="3">
    <source>
        <dbReference type="Proteomes" id="UP000483820"/>
    </source>
</evidence>
<dbReference type="EMBL" id="WUAV01000006">
    <property type="protein sequence ID" value="KAF1746748.1"/>
    <property type="molecule type" value="Genomic_DNA"/>
</dbReference>
<feature type="compositionally biased region" description="Polar residues" evidence="1">
    <location>
        <begin position="77"/>
        <end position="91"/>
    </location>
</feature>
<dbReference type="CTD" id="78777647"/>
<feature type="region of interest" description="Disordered" evidence="1">
    <location>
        <begin position="74"/>
        <end position="131"/>
    </location>
</feature>
<accession>A0A6A5FVV3</accession>
<dbReference type="RefSeq" id="XP_053578851.1">
    <property type="nucleotide sequence ID" value="XM_053735285.1"/>
</dbReference>
<feature type="compositionally biased region" description="Basic and acidic residues" evidence="1">
    <location>
        <begin position="118"/>
        <end position="130"/>
    </location>
</feature>
<comment type="caution">
    <text evidence="2">The sequence shown here is derived from an EMBL/GenBank/DDBJ whole genome shotgun (WGS) entry which is preliminary data.</text>
</comment>
<dbReference type="Proteomes" id="UP000483820">
    <property type="component" value="Chromosome X"/>
</dbReference>
<feature type="region of interest" description="Disordered" evidence="1">
    <location>
        <begin position="248"/>
        <end position="299"/>
    </location>
</feature>
<organism evidence="2 3">
    <name type="scientific">Caenorhabditis remanei</name>
    <name type="common">Caenorhabditis vulgaris</name>
    <dbReference type="NCBI Taxonomy" id="31234"/>
    <lineage>
        <taxon>Eukaryota</taxon>
        <taxon>Metazoa</taxon>
        <taxon>Ecdysozoa</taxon>
        <taxon>Nematoda</taxon>
        <taxon>Chromadorea</taxon>
        <taxon>Rhabditida</taxon>
        <taxon>Rhabditina</taxon>
        <taxon>Rhabditomorpha</taxon>
        <taxon>Rhabditoidea</taxon>
        <taxon>Rhabditidae</taxon>
        <taxon>Peloderinae</taxon>
        <taxon>Caenorhabditis</taxon>
    </lineage>
</organism>
<dbReference type="KEGG" id="crq:GCK72_023205"/>
<dbReference type="GeneID" id="78777647"/>
<gene>
    <name evidence="2" type="ORF">GCK72_023205</name>
</gene>
<evidence type="ECO:0000313" key="2">
    <source>
        <dbReference type="EMBL" id="KAF1746748.1"/>
    </source>
</evidence>
<sequence length="299" mass="33547">MAHPHLVKHKLLKLKKMGIDWNVSVKRERVRKTTPNPAMTSYESHAVATNGARALKVNKKTEVNKVTLLPPNDMLFDTSSGDVRDNNQVTKSQRRKGVHKSEPVKDTYPATPPKRRKLLEQDPADEKSDSSELIISSAAIGSSSVVQAYACLEDVPPFCVQNNELSSHISHLIRSMDSAINIAKANLNDLRGVADLSQKGTNEEQEMVRLENIDRMDRVHRKLRQLTSIYDISVGRILNYVTRDRNPAELESDTQSKEEGNHTPVTPPTSRGRVPCEQDNPSIYEYSRRSTAVSQKTSQ</sequence>